<accession>A0A0A9DNH8</accession>
<dbReference type="EMBL" id="GBRH01209647">
    <property type="protein sequence ID" value="JAD88248.1"/>
    <property type="molecule type" value="Transcribed_RNA"/>
</dbReference>
<protein>
    <submittedName>
        <fullName evidence="2">Uncharacterized protein</fullName>
    </submittedName>
</protein>
<organism evidence="2">
    <name type="scientific">Arundo donax</name>
    <name type="common">Giant reed</name>
    <name type="synonym">Donax arundinaceus</name>
    <dbReference type="NCBI Taxonomy" id="35708"/>
    <lineage>
        <taxon>Eukaryota</taxon>
        <taxon>Viridiplantae</taxon>
        <taxon>Streptophyta</taxon>
        <taxon>Embryophyta</taxon>
        <taxon>Tracheophyta</taxon>
        <taxon>Spermatophyta</taxon>
        <taxon>Magnoliopsida</taxon>
        <taxon>Liliopsida</taxon>
        <taxon>Poales</taxon>
        <taxon>Poaceae</taxon>
        <taxon>PACMAD clade</taxon>
        <taxon>Arundinoideae</taxon>
        <taxon>Arundineae</taxon>
        <taxon>Arundo</taxon>
    </lineage>
</organism>
<evidence type="ECO:0000256" key="1">
    <source>
        <dbReference type="SAM" id="MobiDB-lite"/>
    </source>
</evidence>
<dbReference type="AlphaFoldDB" id="A0A0A9DNH8"/>
<name>A0A0A9DNH8_ARUDO</name>
<proteinExistence type="predicted"/>
<reference evidence="2" key="1">
    <citation type="submission" date="2014-09" db="EMBL/GenBank/DDBJ databases">
        <authorList>
            <person name="Magalhaes I.L.F."/>
            <person name="Oliveira U."/>
            <person name="Santos F.R."/>
            <person name="Vidigal T.H.D.A."/>
            <person name="Brescovit A.D."/>
            <person name="Santos A.J."/>
        </authorList>
    </citation>
    <scope>NUCLEOTIDE SEQUENCE</scope>
    <source>
        <tissue evidence="2">Shoot tissue taken approximately 20 cm above the soil surface</tissue>
    </source>
</reference>
<reference evidence="2" key="2">
    <citation type="journal article" date="2015" name="Data Brief">
        <title>Shoot transcriptome of the giant reed, Arundo donax.</title>
        <authorList>
            <person name="Barrero R.A."/>
            <person name="Guerrero F.D."/>
            <person name="Moolhuijzen P."/>
            <person name="Goolsby J.A."/>
            <person name="Tidwell J."/>
            <person name="Bellgard S.E."/>
            <person name="Bellgard M.I."/>
        </authorList>
    </citation>
    <scope>NUCLEOTIDE SEQUENCE</scope>
    <source>
        <tissue evidence="2">Shoot tissue taken approximately 20 cm above the soil surface</tissue>
    </source>
</reference>
<feature type="region of interest" description="Disordered" evidence="1">
    <location>
        <begin position="1"/>
        <end position="46"/>
    </location>
</feature>
<evidence type="ECO:0000313" key="2">
    <source>
        <dbReference type="EMBL" id="JAD88248.1"/>
    </source>
</evidence>
<sequence length="46" mass="5340">MGKCCPKDQMQPNTYGPKEHSNNILKQSARVPKDHELFQVSKQQRN</sequence>